<protein>
    <submittedName>
        <fullName evidence="2">DNA, contig: SP638</fullName>
    </submittedName>
</protein>
<dbReference type="InterPro" id="IPR000835">
    <property type="entry name" value="HTH_MarR-typ"/>
</dbReference>
<comment type="caution">
    <text evidence="2">The sequence shown here is derived from an EMBL/GenBank/DDBJ whole genome shotgun (WGS) entry which is preliminary data.</text>
</comment>
<keyword evidence="3" id="KW-1185">Reference proteome</keyword>
<dbReference type="InterPro" id="IPR036388">
    <property type="entry name" value="WH-like_DNA-bd_sf"/>
</dbReference>
<name>A0A0C9NDR8_SPHPI</name>
<feature type="domain" description="HTH marR-type" evidence="1">
    <location>
        <begin position="248"/>
        <end position="298"/>
    </location>
</feature>
<dbReference type="Proteomes" id="UP000032025">
    <property type="component" value="Unassembled WGS sequence"/>
</dbReference>
<dbReference type="RefSeq" id="WP_007407122.1">
    <property type="nucleotide sequence ID" value="NZ_BBJS01000038.1"/>
</dbReference>
<sequence>MRGWRGAELDQLNPYRDGFAVVLISTPALAGAATQAVQQAGGRVMRSIDWPAVAEEIGRQAGRPLLLIDTHGAPATAMEVALARIDAVATALDLPIVVSLSTQDIDLVAAMLLGPRVAMLCDASELELVAALAVAGATNSGATMVHSHFHEGESERLRQLNAEVARIAEVLARLSTGDEEERRGGGVSDRHQSFHVAATRPQPGDAELIRRMIRARRLRDGFFGAGLFEEPAWDMLLDLYAAHLEGTRVSVSSLCIAAAVAPTTALRWIGKMTEAGLFTRQPDPVDRRRAFMVLTERALEGMRAYLAAVRRLGTT</sequence>
<accession>A0A0C9NDR8</accession>
<evidence type="ECO:0000313" key="3">
    <source>
        <dbReference type="Proteomes" id="UP000032025"/>
    </source>
</evidence>
<dbReference type="AlphaFoldDB" id="A0A0C9NDR8"/>
<dbReference type="InterPro" id="IPR036390">
    <property type="entry name" value="WH_DNA-bd_sf"/>
</dbReference>
<dbReference type="GO" id="GO:0003700">
    <property type="term" value="F:DNA-binding transcription factor activity"/>
    <property type="evidence" value="ECO:0007669"/>
    <property type="project" value="InterPro"/>
</dbReference>
<reference evidence="2 3" key="1">
    <citation type="submission" date="2014-08" db="EMBL/GenBank/DDBJ databases">
        <title>Whole genome shotgun sequence of Sphingomonas paucimobilis NBRC 13935.</title>
        <authorList>
            <person name="Hosoyama A."/>
            <person name="Hashimoto M."/>
            <person name="Hosoyama Y."/>
            <person name="Noguchi M."/>
            <person name="Uohara A."/>
            <person name="Ohji S."/>
            <person name="Katano-Makiyama Y."/>
            <person name="Ichikawa N."/>
            <person name="Kimura A."/>
            <person name="Yamazoe A."/>
            <person name="Fujita N."/>
        </authorList>
    </citation>
    <scope>NUCLEOTIDE SEQUENCE [LARGE SCALE GENOMIC DNA]</scope>
    <source>
        <strain evidence="2 3">NBRC 13935</strain>
    </source>
</reference>
<dbReference type="SUPFAM" id="SSF46785">
    <property type="entry name" value="Winged helix' DNA-binding domain"/>
    <property type="match status" value="1"/>
</dbReference>
<evidence type="ECO:0000313" key="2">
    <source>
        <dbReference type="EMBL" id="GAN14422.1"/>
    </source>
</evidence>
<dbReference type="Gene3D" id="1.10.10.10">
    <property type="entry name" value="Winged helix-like DNA-binding domain superfamily/Winged helix DNA-binding domain"/>
    <property type="match status" value="1"/>
</dbReference>
<dbReference type="Pfam" id="PF13463">
    <property type="entry name" value="HTH_27"/>
    <property type="match status" value="1"/>
</dbReference>
<gene>
    <name evidence="2" type="ORF">SP6_38_00100</name>
</gene>
<organism evidence="2 3">
    <name type="scientific">Sphingomonas paucimobilis NBRC 13935</name>
    <dbReference type="NCBI Taxonomy" id="1219050"/>
    <lineage>
        <taxon>Bacteria</taxon>
        <taxon>Pseudomonadati</taxon>
        <taxon>Pseudomonadota</taxon>
        <taxon>Alphaproteobacteria</taxon>
        <taxon>Sphingomonadales</taxon>
        <taxon>Sphingomonadaceae</taxon>
        <taxon>Sphingomonas</taxon>
    </lineage>
</organism>
<evidence type="ECO:0000259" key="1">
    <source>
        <dbReference type="Pfam" id="PF13463"/>
    </source>
</evidence>
<dbReference type="EMBL" id="BBJS01000038">
    <property type="protein sequence ID" value="GAN14422.1"/>
    <property type="molecule type" value="Genomic_DNA"/>
</dbReference>
<proteinExistence type="predicted"/>